<keyword evidence="3" id="KW-1185">Reference proteome</keyword>
<proteinExistence type="predicted"/>
<feature type="region of interest" description="Disordered" evidence="1">
    <location>
        <begin position="33"/>
        <end position="73"/>
    </location>
</feature>
<evidence type="ECO:0000256" key="1">
    <source>
        <dbReference type="SAM" id="MobiDB-lite"/>
    </source>
</evidence>
<organism evidence="2 3">
    <name type="scientific">Actinotalea soli</name>
    <dbReference type="NCBI Taxonomy" id="2819234"/>
    <lineage>
        <taxon>Bacteria</taxon>
        <taxon>Bacillati</taxon>
        <taxon>Actinomycetota</taxon>
        <taxon>Actinomycetes</taxon>
        <taxon>Micrococcales</taxon>
        <taxon>Cellulomonadaceae</taxon>
        <taxon>Actinotalea</taxon>
    </lineage>
</organism>
<evidence type="ECO:0000313" key="3">
    <source>
        <dbReference type="Proteomes" id="UP000664209"/>
    </source>
</evidence>
<sequence length="271" mass="29325">MRPVTTSPPTSTHAGGARGAAVVMAVALLTLTACGPGSDGPEEDAPAASEADPVGPEDPEESGSPDEGEEEALTDACGRTFAFPEDPVPGEVFAECAEAAMLLSNSYRMVQGVDGTHWDRRVQLEPEFTLDATHDESVRVVVRQDRGWVRYPDAGWLEVYPEAPPEAMMGTALVTAGIESSRPSFHREYWRTSPEFFPTGPREIDETATVGFSATPTDLGLGEVLSFDIWIDHTYRPVRIESTVSAMGVVSETFYEFSAWGDPVELPEIEE</sequence>
<name>A0A939LRX5_9CELL</name>
<accession>A0A939LRX5</accession>
<protein>
    <submittedName>
        <fullName evidence="2">Uncharacterized protein</fullName>
    </submittedName>
</protein>
<feature type="compositionally biased region" description="Acidic residues" evidence="1">
    <location>
        <begin position="55"/>
        <end position="73"/>
    </location>
</feature>
<dbReference type="Proteomes" id="UP000664209">
    <property type="component" value="Unassembled WGS sequence"/>
</dbReference>
<dbReference type="EMBL" id="JAGEMK010000013">
    <property type="protein sequence ID" value="MBO1753451.1"/>
    <property type="molecule type" value="Genomic_DNA"/>
</dbReference>
<dbReference type="RefSeq" id="WP_208057138.1">
    <property type="nucleotide sequence ID" value="NZ_JAGEMK010000013.1"/>
</dbReference>
<dbReference type="PROSITE" id="PS51257">
    <property type="entry name" value="PROKAR_LIPOPROTEIN"/>
    <property type="match status" value="1"/>
</dbReference>
<comment type="caution">
    <text evidence="2">The sequence shown here is derived from an EMBL/GenBank/DDBJ whole genome shotgun (WGS) entry which is preliminary data.</text>
</comment>
<dbReference type="AlphaFoldDB" id="A0A939LRX5"/>
<reference evidence="2" key="1">
    <citation type="submission" date="2021-03" db="EMBL/GenBank/DDBJ databases">
        <title>Actinotalea soli sp. nov., isolated from soil.</title>
        <authorList>
            <person name="Ping W."/>
            <person name="Zhang J."/>
        </authorList>
    </citation>
    <scope>NUCLEOTIDE SEQUENCE</scope>
    <source>
        <strain evidence="2">BY-33</strain>
    </source>
</reference>
<evidence type="ECO:0000313" key="2">
    <source>
        <dbReference type="EMBL" id="MBO1753451.1"/>
    </source>
</evidence>
<gene>
    <name evidence="2" type="ORF">J4G33_16715</name>
</gene>